<name>Q0VLE2_ALCBS</name>
<feature type="signal peptide" evidence="3">
    <location>
        <begin position="1"/>
        <end position="23"/>
    </location>
</feature>
<proteinExistence type="predicted"/>
<dbReference type="OrthoDB" id="5289454at2"/>
<dbReference type="Pfam" id="PF13401">
    <property type="entry name" value="AAA_22"/>
    <property type="match status" value="1"/>
</dbReference>
<reference evidence="5 6" key="1">
    <citation type="journal article" date="2006" name="Nat. Biotechnol.">
        <title>Genome sequence of the ubiquitous hydrocarbon-degrading marine bacterium Alcanivorax borkumensis.</title>
        <authorList>
            <person name="Schneiker S."/>
            <person name="Martins dos Santos V.A.P."/>
            <person name="Bartels D."/>
            <person name="Bekel T."/>
            <person name="Brecht M."/>
            <person name="Buhrmester J."/>
            <person name="Chernikova T.N."/>
            <person name="Denaro R."/>
            <person name="Ferrer M."/>
            <person name="Gertler C."/>
            <person name="Goesmann A."/>
            <person name="Golyshina O.V."/>
            <person name="Kaminski F."/>
            <person name="Khachane A.N."/>
            <person name="Lang S."/>
            <person name="Linke B."/>
            <person name="McHardy A.C."/>
            <person name="Meyer F."/>
            <person name="Nechitaylo T."/>
            <person name="Puehler A."/>
            <person name="Regenhardt D."/>
            <person name="Rupp O."/>
            <person name="Sabirova J.S."/>
            <person name="Selbitschka W."/>
            <person name="Yakimov M.M."/>
            <person name="Timmis K.N."/>
            <person name="Vorhoelter F.-J."/>
            <person name="Weidner S."/>
            <person name="Kaiser O."/>
            <person name="Golyshin P.N."/>
        </authorList>
    </citation>
    <scope>NUCLEOTIDE SEQUENCE [LARGE SCALE GENOMIC DNA]</scope>
    <source>
        <strain evidence="6">ATCC 700651 / DSM 11573 / NCIMB 13689 / SK2</strain>
    </source>
</reference>
<evidence type="ECO:0000259" key="4">
    <source>
        <dbReference type="Pfam" id="PF13401"/>
    </source>
</evidence>
<dbReference type="Proteomes" id="UP000008871">
    <property type="component" value="Chromosome"/>
</dbReference>
<feature type="transmembrane region" description="Helical" evidence="2">
    <location>
        <begin position="445"/>
        <end position="465"/>
    </location>
</feature>
<keyword evidence="1" id="KW-0175">Coiled coil</keyword>
<feature type="chain" id="PRO_5004178818" description="ORC1/DEAH AAA+ ATPase domain-containing protein" evidence="3">
    <location>
        <begin position="24"/>
        <end position="910"/>
    </location>
</feature>
<feature type="coiled-coil region" evidence="1">
    <location>
        <begin position="96"/>
        <end position="123"/>
    </location>
</feature>
<feature type="transmembrane region" description="Helical" evidence="2">
    <location>
        <begin position="371"/>
        <end position="396"/>
    </location>
</feature>
<dbReference type="EMBL" id="AM286690">
    <property type="protein sequence ID" value="CAL18006.1"/>
    <property type="molecule type" value="Genomic_DNA"/>
</dbReference>
<evidence type="ECO:0000256" key="3">
    <source>
        <dbReference type="SAM" id="SignalP"/>
    </source>
</evidence>
<dbReference type="eggNOG" id="COG1474">
    <property type="taxonomic scope" value="Bacteria"/>
</dbReference>
<dbReference type="AlphaFoldDB" id="Q0VLE2"/>
<feature type="transmembrane region" description="Helical" evidence="2">
    <location>
        <begin position="339"/>
        <end position="356"/>
    </location>
</feature>
<accession>Q0VLE2</accession>
<evidence type="ECO:0000313" key="5">
    <source>
        <dbReference type="EMBL" id="CAL18006.1"/>
    </source>
</evidence>
<dbReference type="RefSeq" id="WP_011589829.1">
    <property type="nucleotide sequence ID" value="NC_008260.1"/>
</dbReference>
<feature type="coiled-coil region" evidence="1">
    <location>
        <begin position="29"/>
        <end position="56"/>
    </location>
</feature>
<dbReference type="InterPro" id="IPR027417">
    <property type="entry name" value="P-loop_NTPase"/>
</dbReference>
<evidence type="ECO:0000313" key="6">
    <source>
        <dbReference type="Proteomes" id="UP000008871"/>
    </source>
</evidence>
<feature type="transmembrane region" description="Helical" evidence="2">
    <location>
        <begin position="421"/>
        <end position="439"/>
    </location>
</feature>
<keyword evidence="2" id="KW-0812">Transmembrane</keyword>
<protein>
    <recommendedName>
        <fullName evidence="4">ORC1/DEAH AAA+ ATPase domain-containing protein</fullName>
    </recommendedName>
</protein>
<dbReference type="InterPro" id="IPR049945">
    <property type="entry name" value="AAA_22"/>
</dbReference>
<feature type="domain" description="ORC1/DEAH AAA+ ATPase" evidence="4">
    <location>
        <begin position="597"/>
        <end position="715"/>
    </location>
</feature>
<evidence type="ECO:0000256" key="1">
    <source>
        <dbReference type="SAM" id="Coils"/>
    </source>
</evidence>
<dbReference type="GO" id="GO:0016887">
    <property type="term" value="F:ATP hydrolysis activity"/>
    <property type="evidence" value="ECO:0007669"/>
    <property type="project" value="InterPro"/>
</dbReference>
<sequence>MVSPRVWLVFGLLALLVVSPLQAAESAACEAAELTHAQLNQQRKQLQENQAALLAMIKGEIPTSDQLDTVLGRPLNQRPLLPLPPPQPLAITDSKCPDLQNDIDNLTRQINSLEQSIHTLRHSFFSLSFAQRQAFRNLAIHHEQLQAMADNPDATIASASQRLQQHTEQLWAVLGQLQNNPDIALQTLDALWLNLPALPLPSSGARSDEWRTLLKARLDIQSNGRTLRSEQWKTRPLLTQIDNLGGLRQAPQLLQHESQRITQHLRNILVLVRYDLNGPLRDGGYMPVLQNILALILGAAGFWLLIQLAQRTRHWALALHDRVVQLSGERRWLLNASRLISGLAPILPWVLIWLALDHLGSLLDTPSSKILLWLLPLAQLYVIYGLLCLIGEWLILRVAQSANAYLGGEQTRQVTQHARNLARWIIIPWAPVIIVWESLGPSLMYYLFLGVLMVTIYTGLGRLLALRHKDYQVCLQAPMPSQVDPLIARLLSPRLFWLVAPLLLPIALVSFLVGFVDRVLADFDWYMRLKARWFRFRANVATDEDDGGNSEEPVAQSYERWFAPALPDDVNKPPFIDTGLVAAIEKSIQRWHEDKTDENALVVSGEKGCGKSVSLGKLDKVLEKSCESLNTLHLKVPAKTCTPEAIHQLIGDALGTDLINDGPAALVKDDEHRQPTLVVLDEAQNFFLAQLGGLEGWRTVLNLVNARVDNVFWLLLINNQSWAYLCNVFGREYQFRNVVRVKRWGQTDIRSLILSRHHLSGFQLRYDEVLLSSRGPEAGNLRNAEQRYFSLLWDASRGNPMVALRLFLTSVKVKGRQVTVGLPNAPSASILDGMGDNSLFVYAAIATHENLTSHEISAVTHLPENVVRYALKGGFDAGFLHKSDDGRYRLVSLWYQQVISYLTRKNLLNE</sequence>
<keyword evidence="6" id="KW-1185">Reference proteome</keyword>
<organism evidence="5 6">
    <name type="scientific">Alcanivorax borkumensis (strain ATCC 700651 / DSM 11573 / NCIMB 13689 / SK2)</name>
    <dbReference type="NCBI Taxonomy" id="393595"/>
    <lineage>
        <taxon>Bacteria</taxon>
        <taxon>Pseudomonadati</taxon>
        <taxon>Pseudomonadota</taxon>
        <taxon>Gammaproteobacteria</taxon>
        <taxon>Oceanospirillales</taxon>
        <taxon>Alcanivoracaceae</taxon>
        <taxon>Alcanivorax</taxon>
    </lineage>
</organism>
<keyword evidence="3" id="KW-0732">Signal</keyword>
<feature type="transmembrane region" description="Helical" evidence="2">
    <location>
        <begin position="288"/>
        <end position="306"/>
    </location>
</feature>
<dbReference type="SUPFAM" id="SSF52540">
    <property type="entry name" value="P-loop containing nucleoside triphosphate hydrolases"/>
    <property type="match status" value="1"/>
</dbReference>
<keyword evidence="2" id="KW-1133">Transmembrane helix</keyword>
<gene>
    <name evidence="5" type="ordered locus">ABO_2558</name>
</gene>
<keyword evidence="2" id="KW-0472">Membrane</keyword>
<evidence type="ECO:0000256" key="2">
    <source>
        <dbReference type="SAM" id="Phobius"/>
    </source>
</evidence>
<dbReference type="KEGG" id="abo:ABO_2558"/>
<dbReference type="STRING" id="393595.ABO_2558"/>
<dbReference type="HOGENOM" id="CLU_319271_0_0_6"/>
<feature type="transmembrane region" description="Helical" evidence="2">
    <location>
        <begin position="495"/>
        <end position="516"/>
    </location>
</feature>